<dbReference type="EMBL" id="CAKKTJ010000163">
    <property type="protein sequence ID" value="CAH0476807.1"/>
    <property type="molecule type" value="Genomic_DNA"/>
</dbReference>
<gene>
    <name evidence="2" type="ORF">PBS003_LOCUS3575</name>
</gene>
<accession>A0AAU9L1H3</accession>
<dbReference type="AlphaFoldDB" id="A0AAU9L1H3"/>
<organism evidence="2 3">
    <name type="scientific">Peronospora belbahrii</name>
    <dbReference type="NCBI Taxonomy" id="622444"/>
    <lineage>
        <taxon>Eukaryota</taxon>
        <taxon>Sar</taxon>
        <taxon>Stramenopiles</taxon>
        <taxon>Oomycota</taxon>
        <taxon>Peronosporomycetes</taxon>
        <taxon>Peronosporales</taxon>
        <taxon>Peronosporaceae</taxon>
        <taxon>Peronospora</taxon>
    </lineage>
</organism>
<dbReference type="Proteomes" id="UP001160483">
    <property type="component" value="Unassembled WGS sequence"/>
</dbReference>
<evidence type="ECO:0000256" key="1">
    <source>
        <dbReference type="SAM" id="Phobius"/>
    </source>
</evidence>
<keyword evidence="1" id="KW-0812">Transmembrane</keyword>
<keyword evidence="1" id="KW-1133">Transmembrane helix</keyword>
<evidence type="ECO:0000313" key="2">
    <source>
        <dbReference type="EMBL" id="CAH0476807.1"/>
    </source>
</evidence>
<proteinExistence type="predicted"/>
<protein>
    <submittedName>
        <fullName evidence="2">Uncharacterized protein</fullName>
    </submittedName>
</protein>
<keyword evidence="1" id="KW-0472">Membrane</keyword>
<comment type="caution">
    <text evidence="2">The sequence shown here is derived from an EMBL/GenBank/DDBJ whole genome shotgun (WGS) entry which is preliminary data.</text>
</comment>
<reference evidence="2" key="1">
    <citation type="submission" date="2021-11" db="EMBL/GenBank/DDBJ databases">
        <authorList>
            <person name="Islam A."/>
            <person name="Islam S."/>
            <person name="Flora M.S."/>
            <person name="Rahman M."/>
            <person name="Ziaur R.M."/>
            <person name="Epstein J.H."/>
            <person name="Hassan M."/>
            <person name="Klassen M."/>
            <person name="Woodard K."/>
            <person name="Webb A."/>
            <person name="Webby R.J."/>
            <person name="El Zowalaty M.E."/>
        </authorList>
    </citation>
    <scope>NUCLEOTIDE SEQUENCE</scope>
    <source>
        <strain evidence="2">Pbs3</strain>
    </source>
</reference>
<name>A0AAU9L1H3_9STRA</name>
<sequence length="81" mass="9153">MSTLFPQLLPTIVETIRYGSSQQYNKQDLERKLCDGEHKSFDLDGSTARQKNVMVQLFIQVVVAVALLAASRCRRDCLGSY</sequence>
<feature type="transmembrane region" description="Helical" evidence="1">
    <location>
        <begin position="53"/>
        <end position="71"/>
    </location>
</feature>
<evidence type="ECO:0000313" key="3">
    <source>
        <dbReference type="Proteomes" id="UP001160483"/>
    </source>
</evidence>